<organism evidence="4 5">
    <name type="scientific">Candidatus Entotheonella gemina</name>
    <dbReference type="NCBI Taxonomy" id="1429439"/>
    <lineage>
        <taxon>Bacteria</taxon>
        <taxon>Pseudomonadati</taxon>
        <taxon>Nitrospinota/Tectimicrobiota group</taxon>
        <taxon>Candidatus Tectimicrobiota</taxon>
        <taxon>Candidatus Entotheonellia</taxon>
        <taxon>Candidatus Entotheonellales</taxon>
        <taxon>Candidatus Entotheonellaceae</taxon>
        <taxon>Candidatus Entotheonella</taxon>
    </lineage>
</organism>
<keyword evidence="2" id="KW-0732">Signal</keyword>
<reference evidence="4 5" key="1">
    <citation type="journal article" date="2014" name="Nature">
        <title>An environmental bacterial taxon with a large and distinct metabolic repertoire.</title>
        <authorList>
            <person name="Wilson M.C."/>
            <person name="Mori T."/>
            <person name="Ruckert C."/>
            <person name="Uria A.R."/>
            <person name="Helf M.J."/>
            <person name="Takada K."/>
            <person name="Gernert C."/>
            <person name="Steffens U.A."/>
            <person name="Heycke N."/>
            <person name="Schmitt S."/>
            <person name="Rinke C."/>
            <person name="Helfrich E.J."/>
            <person name="Brachmann A.O."/>
            <person name="Gurgui C."/>
            <person name="Wakimoto T."/>
            <person name="Kracht M."/>
            <person name="Crusemann M."/>
            <person name="Hentschel U."/>
            <person name="Abe I."/>
            <person name="Matsunaga S."/>
            <person name="Kalinowski J."/>
            <person name="Takeyama H."/>
            <person name="Piel J."/>
        </authorList>
    </citation>
    <scope>NUCLEOTIDE SEQUENCE [LARGE SCALE GENOMIC DNA]</scope>
    <source>
        <strain evidence="5">TSY2</strain>
    </source>
</reference>
<comment type="similarity">
    <text evidence="1">Belongs to the bacterial solute-binding protein 5 family.</text>
</comment>
<dbReference type="GO" id="GO:0030288">
    <property type="term" value="C:outer membrane-bounded periplasmic space"/>
    <property type="evidence" value="ECO:0007669"/>
    <property type="project" value="UniProtKB-ARBA"/>
</dbReference>
<name>W4MCY7_9BACT</name>
<dbReference type="AlphaFoldDB" id="W4MCY7"/>
<dbReference type="CDD" id="cd00995">
    <property type="entry name" value="PBP2_NikA_DppA_OppA_like"/>
    <property type="match status" value="1"/>
</dbReference>
<evidence type="ECO:0000313" key="4">
    <source>
        <dbReference type="EMBL" id="ETX08073.1"/>
    </source>
</evidence>
<dbReference type="PATRIC" id="fig|1429439.4.peg.1297"/>
<dbReference type="Gene3D" id="3.10.105.10">
    <property type="entry name" value="Dipeptide-binding Protein, Domain 3"/>
    <property type="match status" value="1"/>
</dbReference>
<dbReference type="Pfam" id="PF00496">
    <property type="entry name" value="SBP_bac_5"/>
    <property type="match status" value="1"/>
</dbReference>
<dbReference type="PANTHER" id="PTHR30290:SF38">
    <property type="entry name" value="D,D-DIPEPTIDE-BINDING PERIPLASMIC PROTEIN DDPA-RELATED"/>
    <property type="match status" value="1"/>
</dbReference>
<gene>
    <name evidence="4" type="ORF">ETSY2_07570</name>
</gene>
<dbReference type="HOGENOM" id="CLU_017028_10_0_7"/>
<dbReference type="PANTHER" id="PTHR30290">
    <property type="entry name" value="PERIPLASMIC BINDING COMPONENT OF ABC TRANSPORTER"/>
    <property type="match status" value="1"/>
</dbReference>
<dbReference type="PIRSF" id="PIRSF002741">
    <property type="entry name" value="MppA"/>
    <property type="match status" value="1"/>
</dbReference>
<dbReference type="Proteomes" id="UP000019140">
    <property type="component" value="Unassembled WGS sequence"/>
</dbReference>
<comment type="caution">
    <text evidence="4">The sequence shown here is derived from an EMBL/GenBank/DDBJ whole genome shotgun (WGS) entry which is preliminary data.</text>
</comment>
<dbReference type="EMBL" id="AZHX01000310">
    <property type="protein sequence ID" value="ETX08073.1"/>
    <property type="molecule type" value="Genomic_DNA"/>
</dbReference>
<dbReference type="Gene3D" id="3.40.190.10">
    <property type="entry name" value="Periplasmic binding protein-like II"/>
    <property type="match status" value="1"/>
</dbReference>
<proteinExistence type="inferred from homology"/>
<keyword evidence="5" id="KW-1185">Reference proteome</keyword>
<dbReference type="GO" id="GO:0015833">
    <property type="term" value="P:peptide transport"/>
    <property type="evidence" value="ECO:0007669"/>
    <property type="project" value="TreeGrafter"/>
</dbReference>
<evidence type="ECO:0000313" key="5">
    <source>
        <dbReference type="Proteomes" id="UP000019140"/>
    </source>
</evidence>
<evidence type="ECO:0000256" key="2">
    <source>
        <dbReference type="ARBA" id="ARBA00022729"/>
    </source>
</evidence>
<dbReference type="InterPro" id="IPR039424">
    <property type="entry name" value="SBP_5"/>
</dbReference>
<protein>
    <recommendedName>
        <fullName evidence="3">Solute-binding protein family 5 domain-containing protein</fullName>
    </recommendedName>
</protein>
<dbReference type="GO" id="GO:0043190">
    <property type="term" value="C:ATP-binding cassette (ABC) transporter complex"/>
    <property type="evidence" value="ECO:0007669"/>
    <property type="project" value="InterPro"/>
</dbReference>
<dbReference type="GO" id="GO:1904680">
    <property type="term" value="F:peptide transmembrane transporter activity"/>
    <property type="evidence" value="ECO:0007669"/>
    <property type="project" value="TreeGrafter"/>
</dbReference>
<dbReference type="InterPro" id="IPR030678">
    <property type="entry name" value="Peptide/Ni-bd"/>
</dbReference>
<accession>W4MCY7</accession>
<evidence type="ECO:0000259" key="3">
    <source>
        <dbReference type="Pfam" id="PF00496"/>
    </source>
</evidence>
<dbReference type="Gene3D" id="3.90.76.10">
    <property type="entry name" value="Dipeptide-binding Protein, Domain 1"/>
    <property type="match status" value="1"/>
</dbReference>
<sequence>MFAFHVTISPAWFDPANTPAQITPYGILMTMHDAVVRPYPGERSGPALAESWTESEDGLTYEFKLRPNMTFHNGAPVTATDVAFSYQRYKGSGASVLKERVKRVEVVDEQTIRFHLHKPWPDFMTFYGTTATSAGFVVPKAYVEEVGEDGFKKHPIGAGPFKFVSHTPGVELVLEAFEGHWRKVSNIKKLTIKSVPDTDTRLAMLKKGETDYAIALSGLVAEEVKRDPNLKLVETRHASIFWIEFPEQWDEKSVWSDLRVRQAVNHALDRDAINDAACLGFCPPAGVIVPRVMDYALQTEPVPYDPEKAKQLLAEAGYPKGFDAGELVPIPPFFVVGEAVVNYLNAIGIRVKMRTMERAAFYAAWREKKLKGLFVTGAGASGNAATRVEAFIYSKGAYPTGGYDDIDELFLKQAAERDKSKREAILNRIQQLSKDRAMFAPIMDLRALIGVGPRVVEHQIHATPLHPFPAYEDIVLKGQ</sequence>
<dbReference type="SUPFAM" id="SSF53850">
    <property type="entry name" value="Periplasmic binding protein-like II"/>
    <property type="match status" value="1"/>
</dbReference>
<evidence type="ECO:0000256" key="1">
    <source>
        <dbReference type="ARBA" id="ARBA00005695"/>
    </source>
</evidence>
<feature type="domain" description="Solute-binding protein family 5" evidence="3">
    <location>
        <begin position="46"/>
        <end position="388"/>
    </location>
</feature>
<dbReference type="InterPro" id="IPR000914">
    <property type="entry name" value="SBP_5_dom"/>
</dbReference>